<evidence type="ECO:0000313" key="3">
    <source>
        <dbReference type="Proteomes" id="UP000736672"/>
    </source>
</evidence>
<sequence>MSVISSIHRRSRSRSIINCRLNPPIRYPSPGADPRSRRRPPSRPCPATVAQVQPTPPRRPGPLRISAVCRYIQYGARGMDSVRSPHLLERTLGAAQTCHPLHVGLRQPCVATHSSWMQHGKGPHSGLGYRPSLSVQQPPTASHPGDRLPRTGELRLLCIQMSPWKSCVRARTEACHDCRGEASIPVKTSGVPVRLNSLVAGPWFFIPRLDGCAKSPSPCSPGREPQV</sequence>
<name>A0A9P9HTT6_FUSSL</name>
<protein>
    <submittedName>
        <fullName evidence="2">Uncharacterized protein</fullName>
    </submittedName>
</protein>
<keyword evidence="3" id="KW-1185">Reference proteome</keyword>
<accession>A0A9P9HTT6</accession>
<evidence type="ECO:0000313" key="2">
    <source>
        <dbReference type="EMBL" id="KAH7263898.1"/>
    </source>
</evidence>
<dbReference type="AlphaFoldDB" id="A0A9P9HTT6"/>
<organism evidence="2 3">
    <name type="scientific">Fusarium solani</name>
    <name type="common">Filamentous fungus</name>
    <dbReference type="NCBI Taxonomy" id="169388"/>
    <lineage>
        <taxon>Eukaryota</taxon>
        <taxon>Fungi</taxon>
        <taxon>Dikarya</taxon>
        <taxon>Ascomycota</taxon>
        <taxon>Pezizomycotina</taxon>
        <taxon>Sordariomycetes</taxon>
        <taxon>Hypocreomycetidae</taxon>
        <taxon>Hypocreales</taxon>
        <taxon>Nectriaceae</taxon>
        <taxon>Fusarium</taxon>
        <taxon>Fusarium solani species complex</taxon>
    </lineage>
</organism>
<dbReference type="EMBL" id="JAGTJS010000007">
    <property type="protein sequence ID" value="KAH7263898.1"/>
    <property type="molecule type" value="Genomic_DNA"/>
</dbReference>
<feature type="region of interest" description="Disordered" evidence="1">
    <location>
        <begin position="20"/>
        <end position="61"/>
    </location>
</feature>
<reference evidence="2" key="1">
    <citation type="journal article" date="2021" name="Nat. Commun.">
        <title>Genetic determinants of endophytism in the Arabidopsis root mycobiome.</title>
        <authorList>
            <person name="Mesny F."/>
            <person name="Miyauchi S."/>
            <person name="Thiergart T."/>
            <person name="Pickel B."/>
            <person name="Atanasova L."/>
            <person name="Karlsson M."/>
            <person name="Huettel B."/>
            <person name="Barry K.W."/>
            <person name="Haridas S."/>
            <person name="Chen C."/>
            <person name="Bauer D."/>
            <person name="Andreopoulos W."/>
            <person name="Pangilinan J."/>
            <person name="LaButti K."/>
            <person name="Riley R."/>
            <person name="Lipzen A."/>
            <person name="Clum A."/>
            <person name="Drula E."/>
            <person name="Henrissat B."/>
            <person name="Kohler A."/>
            <person name="Grigoriev I.V."/>
            <person name="Martin F.M."/>
            <person name="Hacquard S."/>
        </authorList>
    </citation>
    <scope>NUCLEOTIDE SEQUENCE</scope>
    <source>
        <strain evidence="2">FSSC 5 MPI-SDFR-AT-0091</strain>
    </source>
</reference>
<comment type="caution">
    <text evidence="2">The sequence shown here is derived from an EMBL/GenBank/DDBJ whole genome shotgun (WGS) entry which is preliminary data.</text>
</comment>
<feature type="region of interest" description="Disordered" evidence="1">
    <location>
        <begin position="115"/>
        <end position="148"/>
    </location>
</feature>
<proteinExistence type="predicted"/>
<gene>
    <name evidence="2" type="ORF">B0J15DRAFT_257515</name>
</gene>
<evidence type="ECO:0000256" key="1">
    <source>
        <dbReference type="SAM" id="MobiDB-lite"/>
    </source>
</evidence>
<dbReference type="Proteomes" id="UP000736672">
    <property type="component" value="Unassembled WGS sequence"/>
</dbReference>